<reference evidence="2" key="1">
    <citation type="journal article" date="2010" name="Appl. Environ. Microbiol.">
        <title>Partial chromosome sequence of Spiroplasma citri reveals extensive viral invasion and important gene decay.</title>
        <authorList>
            <person name="Carle P."/>
            <person name="Saillard C."/>
            <person name="Carrere N."/>
            <person name="Carrere S."/>
            <person name="Duret S."/>
            <person name="Eveillard S."/>
            <person name="Gaurivaud P."/>
            <person name="Gourgues G."/>
            <person name="Gouzy J."/>
            <person name="Salar P."/>
            <person name="Verdin E."/>
            <person name="Breton M."/>
            <person name="Blanchard A."/>
            <person name="Laigret F."/>
            <person name="Bove J.M."/>
            <person name="Renaudin J."/>
            <person name="Foissac X."/>
        </authorList>
    </citation>
    <scope>NUCLEOTIDE SEQUENCE</scope>
    <source>
        <strain evidence="2">GII3-3X</strain>
    </source>
</reference>
<name>Q14MB7_SPICI</name>
<proteinExistence type="predicted"/>
<gene>
    <name evidence="1" type="ORF">SPICI10_065</name>
    <name evidence="2" type="ORF">SPICI11_005</name>
</gene>
<dbReference type="AlphaFoldDB" id="Q14MB7"/>
<protein>
    <submittedName>
        <fullName evidence="2">Uncharacterized protein</fullName>
    </submittedName>
</protein>
<accession>Q14MB7</accession>
<organism evidence="2">
    <name type="scientific">Spiroplasma citri</name>
    <dbReference type="NCBI Taxonomy" id="2133"/>
    <lineage>
        <taxon>Bacteria</taxon>
        <taxon>Bacillati</taxon>
        <taxon>Mycoplasmatota</taxon>
        <taxon>Mollicutes</taxon>
        <taxon>Entomoplasmatales</taxon>
        <taxon>Spiroplasmataceae</taxon>
        <taxon>Spiroplasma</taxon>
    </lineage>
</organism>
<evidence type="ECO:0000313" key="2">
    <source>
        <dbReference type="EMBL" id="CAK99363.1"/>
    </source>
</evidence>
<dbReference type="EMBL" id="AM285312">
    <property type="protein sequence ID" value="CAK99363.1"/>
    <property type="molecule type" value="Genomic_DNA"/>
</dbReference>
<sequence>MEKINIMIKCSKCGIPKRVHKVKHRGKTEWFEDIYYSQY</sequence>
<evidence type="ECO:0000313" key="1">
    <source>
        <dbReference type="EMBL" id="CAK99344.1"/>
    </source>
</evidence>
<dbReference type="EMBL" id="AM285311">
    <property type="protein sequence ID" value="CAK99344.1"/>
    <property type="molecule type" value="Genomic_DNA"/>
</dbReference>